<dbReference type="Pfam" id="PF00480">
    <property type="entry name" value="ROK"/>
    <property type="match status" value="1"/>
</dbReference>
<accession>A0ABW5E007</accession>
<sequence length="313" mass="32853">MELTNKAIGIDFGGTSIKFGVVIGKQIIAEAPPILPKNHPKPNDLIQAIADTCKSLVEKHPDIQAIGCGVPGFVDTPTGLIHNLTNVPGWIDIPLRDLLSQKTGLPCIVENDANAMGVAEWKLGAGAGFQHLVCLTLGTGVGGAIIVNNQLVRGAKFVAGELGQTSIHYNGRVGAYNNPGALEDYVGNNEFAADAQQAYFESGIEKTLDDCSPAALDAAATAGCEIAIACWDDFARKLACTLANCCWLLNPEAFVIGGGLSKAGDTLFKPLRKHLAAQLSPPFRDHLQIIPAKFSNEAGIIGCSVLALESLDS</sequence>
<dbReference type="RefSeq" id="WP_377095394.1">
    <property type="nucleotide sequence ID" value="NZ_JBHSJM010000001.1"/>
</dbReference>
<evidence type="ECO:0000313" key="2">
    <source>
        <dbReference type="EMBL" id="MFD2275911.1"/>
    </source>
</evidence>
<proteinExistence type="inferred from homology"/>
<dbReference type="SUPFAM" id="SSF53067">
    <property type="entry name" value="Actin-like ATPase domain"/>
    <property type="match status" value="1"/>
</dbReference>
<gene>
    <name evidence="2" type="ORF">ACFSQZ_05475</name>
</gene>
<dbReference type="Proteomes" id="UP001597297">
    <property type="component" value="Unassembled WGS sequence"/>
</dbReference>
<dbReference type="Gene3D" id="3.30.420.40">
    <property type="match status" value="2"/>
</dbReference>
<evidence type="ECO:0000256" key="1">
    <source>
        <dbReference type="ARBA" id="ARBA00006479"/>
    </source>
</evidence>
<dbReference type="InterPro" id="IPR000600">
    <property type="entry name" value="ROK"/>
</dbReference>
<organism evidence="2 3">
    <name type="scientific">Rubritalea spongiae</name>
    <dbReference type="NCBI Taxonomy" id="430797"/>
    <lineage>
        <taxon>Bacteria</taxon>
        <taxon>Pseudomonadati</taxon>
        <taxon>Verrucomicrobiota</taxon>
        <taxon>Verrucomicrobiia</taxon>
        <taxon>Verrucomicrobiales</taxon>
        <taxon>Rubritaleaceae</taxon>
        <taxon>Rubritalea</taxon>
    </lineage>
</organism>
<comment type="similarity">
    <text evidence="1">Belongs to the ROK (NagC/XylR) family.</text>
</comment>
<reference evidence="3" key="1">
    <citation type="journal article" date="2019" name="Int. J. Syst. Evol. Microbiol.">
        <title>The Global Catalogue of Microorganisms (GCM) 10K type strain sequencing project: providing services to taxonomists for standard genome sequencing and annotation.</title>
        <authorList>
            <consortium name="The Broad Institute Genomics Platform"/>
            <consortium name="The Broad Institute Genome Sequencing Center for Infectious Disease"/>
            <person name="Wu L."/>
            <person name="Ma J."/>
        </authorList>
    </citation>
    <scope>NUCLEOTIDE SEQUENCE [LARGE SCALE GENOMIC DNA]</scope>
    <source>
        <strain evidence="3">JCM 16545</strain>
    </source>
</reference>
<dbReference type="PANTHER" id="PTHR18964">
    <property type="entry name" value="ROK (REPRESSOR, ORF, KINASE) FAMILY"/>
    <property type="match status" value="1"/>
</dbReference>
<name>A0ABW5E007_9BACT</name>
<dbReference type="PANTHER" id="PTHR18964:SF149">
    <property type="entry name" value="BIFUNCTIONAL UDP-N-ACETYLGLUCOSAMINE 2-EPIMERASE_N-ACETYLMANNOSAMINE KINASE"/>
    <property type="match status" value="1"/>
</dbReference>
<evidence type="ECO:0000313" key="3">
    <source>
        <dbReference type="Proteomes" id="UP001597297"/>
    </source>
</evidence>
<dbReference type="InterPro" id="IPR043129">
    <property type="entry name" value="ATPase_NBD"/>
</dbReference>
<comment type="caution">
    <text evidence="2">The sequence shown here is derived from an EMBL/GenBank/DDBJ whole genome shotgun (WGS) entry which is preliminary data.</text>
</comment>
<protein>
    <submittedName>
        <fullName evidence="2">ROK family protein</fullName>
    </submittedName>
</protein>
<dbReference type="EMBL" id="JBHUJC010000018">
    <property type="protein sequence ID" value="MFD2275911.1"/>
    <property type="molecule type" value="Genomic_DNA"/>
</dbReference>
<keyword evidence="3" id="KW-1185">Reference proteome</keyword>